<proteinExistence type="predicted"/>
<dbReference type="EMBL" id="CM042029">
    <property type="protein sequence ID" value="KAI3793856.1"/>
    <property type="molecule type" value="Genomic_DNA"/>
</dbReference>
<comment type="caution">
    <text evidence="1">The sequence shown here is derived from an EMBL/GenBank/DDBJ whole genome shotgun (WGS) entry which is preliminary data.</text>
</comment>
<evidence type="ECO:0000313" key="1">
    <source>
        <dbReference type="EMBL" id="KAI3793856.1"/>
    </source>
</evidence>
<sequence>MVNQKNISTTFRTTSFPSIGLLVVDLNAIDNPKHPLNSHSSTAPLEIGSRVPLHHLPQFKLHIICCIGF</sequence>
<keyword evidence="2" id="KW-1185">Reference proteome</keyword>
<accession>A0ACB9HF26</accession>
<gene>
    <name evidence="1" type="ORF">L1987_36479</name>
</gene>
<protein>
    <submittedName>
        <fullName evidence="1">Uncharacterized protein</fullName>
    </submittedName>
</protein>
<name>A0ACB9HF26_9ASTR</name>
<organism evidence="1 2">
    <name type="scientific">Smallanthus sonchifolius</name>
    <dbReference type="NCBI Taxonomy" id="185202"/>
    <lineage>
        <taxon>Eukaryota</taxon>
        <taxon>Viridiplantae</taxon>
        <taxon>Streptophyta</taxon>
        <taxon>Embryophyta</taxon>
        <taxon>Tracheophyta</taxon>
        <taxon>Spermatophyta</taxon>
        <taxon>Magnoliopsida</taxon>
        <taxon>eudicotyledons</taxon>
        <taxon>Gunneridae</taxon>
        <taxon>Pentapetalae</taxon>
        <taxon>asterids</taxon>
        <taxon>campanulids</taxon>
        <taxon>Asterales</taxon>
        <taxon>Asteraceae</taxon>
        <taxon>Asteroideae</taxon>
        <taxon>Heliantheae alliance</taxon>
        <taxon>Millerieae</taxon>
        <taxon>Smallanthus</taxon>
    </lineage>
</organism>
<dbReference type="Proteomes" id="UP001056120">
    <property type="component" value="Linkage Group LG12"/>
</dbReference>
<reference evidence="1 2" key="2">
    <citation type="journal article" date="2022" name="Mol. Ecol. Resour.">
        <title>The genomes of chicory, endive, great burdock and yacon provide insights into Asteraceae paleo-polyploidization history and plant inulin production.</title>
        <authorList>
            <person name="Fan W."/>
            <person name="Wang S."/>
            <person name="Wang H."/>
            <person name="Wang A."/>
            <person name="Jiang F."/>
            <person name="Liu H."/>
            <person name="Zhao H."/>
            <person name="Xu D."/>
            <person name="Zhang Y."/>
        </authorList>
    </citation>
    <scope>NUCLEOTIDE SEQUENCE [LARGE SCALE GENOMIC DNA]</scope>
    <source>
        <strain evidence="2">cv. Yunnan</strain>
        <tissue evidence="1">Leaves</tissue>
    </source>
</reference>
<evidence type="ECO:0000313" key="2">
    <source>
        <dbReference type="Proteomes" id="UP001056120"/>
    </source>
</evidence>
<reference evidence="2" key="1">
    <citation type="journal article" date="2022" name="Mol. Ecol. Resour.">
        <title>The genomes of chicory, endive, great burdock and yacon provide insights into Asteraceae palaeo-polyploidization history and plant inulin production.</title>
        <authorList>
            <person name="Fan W."/>
            <person name="Wang S."/>
            <person name="Wang H."/>
            <person name="Wang A."/>
            <person name="Jiang F."/>
            <person name="Liu H."/>
            <person name="Zhao H."/>
            <person name="Xu D."/>
            <person name="Zhang Y."/>
        </authorList>
    </citation>
    <scope>NUCLEOTIDE SEQUENCE [LARGE SCALE GENOMIC DNA]</scope>
    <source>
        <strain evidence="2">cv. Yunnan</strain>
    </source>
</reference>